<gene>
    <name evidence="4" type="ORF">NCGR_LOCUS12385</name>
</gene>
<feature type="chain" id="PRO_5033026894" evidence="3">
    <location>
        <begin position="47"/>
        <end position="180"/>
    </location>
</feature>
<keyword evidence="3" id="KW-0732">Signal</keyword>
<dbReference type="OrthoDB" id="628885at2759"/>
<dbReference type="AlphaFoldDB" id="A0A811N5D1"/>
<name>A0A811N5D1_9POAL</name>
<comment type="similarity">
    <text evidence="1 2">Belongs to the RNase T2 family.</text>
</comment>
<evidence type="ECO:0000256" key="1">
    <source>
        <dbReference type="ARBA" id="ARBA00007469"/>
    </source>
</evidence>
<evidence type="ECO:0000313" key="4">
    <source>
        <dbReference type="EMBL" id="CAD6218515.1"/>
    </source>
</evidence>
<evidence type="ECO:0000256" key="2">
    <source>
        <dbReference type="RuleBase" id="RU004328"/>
    </source>
</evidence>
<dbReference type="GO" id="GO:0006401">
    <property type="term" value="P:RNA catabolic process"/>
    <property type="evidence" value="ECO:0007669"/>
    <property type="project" value="TreeGrafter"/>
</dbReference>
<dbReference type="Proteomes" id="UP000604825">
    <property type="component" value="Unassembled WGS sequence"/>
</dbReference>
<protein>
    <submittedName>
        <fullName evidence="4">Uncharacterized protein</fullName>
    </submittedName>
</protein>
<keyword evidence="5" id="KW-1185">Reference proteome</keyword>
<organism evidence="4 5">
    <name type="scientific">Miscanthus lutarioriparius</name>
    <dbReference type="NCBI Taxonomy" id="422564"/>
    <lineage>
        <taxon>Eukaryota</taxon>
        <taxon>Viridiplantae</taxon>
        <taxon>Streptophyta</taxon>
        <taxon>Embryophyta</taxon>
        <taxon>Tracheophyta</taxon>
        <taxon>Spermatophyta</taxon>
        <taxon>Magnoliopsida</taxon>
        <taxon>Liliopsida</taxon>
        <taxon>Poales</taxon>
        <taxon>Poaceae</taxon>
        <taxon>PACMAD clade</taxon>
        <taxon>Panicoideae</taxon>
        <taxon>Andropogonodae</taxon>
        <taxon>Andropogoneae</taxon>
        <taxon>Saccharinae</taxon>
        <taxon>Miscanthus</taxon>
    </lineage>
</organism>
<dbReference type="GO" id="GO:0033897">
    <property type="term" value="F:ribonuclease T2 activity"/>
    <property type="evidence" value="ECO:0007669"/>
    <property type="project" value="InterPro"/>
</dbReference>
<feature type="signal peptide" evidence="3">
    <location>
        <begin position="1"/>
        <end position="46"/>
    </location>
</feature>
<dbReference type="PANTHER" id="PTHR11240">
    <property type="entry name" value="RIBONUCLEASE T2"/>
    <property type="match status" value="1"/>
</dbReference>
<evidence type="ECO:0000313" key="5">
    <source>
        <dbReference type="Proteomes" id="UP000604825"/>
    </source>
</evidence>
<proteinExistence type="inferred from homology"/>
<dbReference type="Gene3D" id="3.90.730.10">
    <property type="entry name" value="Ribonuclease T2-like"/>
    <property type="match status" value="2"/>
</dbReference>
<dbReference type="Pfam" id="PF00445">
    <property type="entry name" value="Ribonuclease_T2"/>
    <property type="match status" value="1"/>
</dbReference>
<accession>A0A811N5D1</accession>
<sequence>MEHLRAVTNVASEYTHLIECHRLNGGRTTMILLLLLASLLASPSASTRPGFDYFVLALQWPGTVCRSSAAGPCCSSNACCRSDPIRWFTIREFLFFSRLPLELQSALHAPFHPSDVSINTFLAIPDGLWPNYAQGDGPTCCNNPDFDMAKVSNLTTELHEYWPSLYCSSPSLCSGGHGSL</sequence>
<dbReference type="InterPro" id="IPR036430">
    <property type="entry name" value="RNase_T2-like_sf"/>
</dbReference>
<evidence type="ECO:0000256" key="3">
    <source>
        <dbReference type="SAM" id="SignalP"/>
    </source>
</evidence>
<dbReference type="InterPro" id="IPR001568">
    <property type="entry name" value="RNase_T2-like"/>
</dbReference>
<dbReference type="SUPFAM" id="SSF55895">
    <property type="entry name" value="Ribonuclease Rh-like"/>
    <property type="match status" value="1"/>
</dbReference>
<dbReference type="GO" id="GO:0003723">
    <property type="term" value="F:RNA binding"/>
    <property type="evidence" value="ECO:0007669"/>
    <property type="project" value="InterPro"/>
</dbReference>
<dbReference type="PANTHER" id="PTHR11240:SF22">
    <property type="entry name" value="RIBONUCLEASE T2"/>
    <property type="match status" value="1"/>
</dbReference>
<dbReference type="GO" id="GO:0005576">
    <property type="term" value="C:extracellular region"/>
    <property type="evidence" value="ECO:0007669"/>
    <property type="project" value="TreeGrafter"/>
</dbReference>
<reference evidence="4" key="1">
    <citation type="submission" date="2020-10" db="EMBL/GenBank/DDBJ databases">
        <authorList>
            <person name="Han B."/>
            <person name="Lu T."/>
            <person name="Zhao Q."/>
            <person name="Huang X."/>
            <person name="Zhao Y."/>
        </authorList>
    </citation>
    <scope>NUCLEOTIDE SEQUENCE</scope>
</reference>
<dbReference type="EMBL" id="CAJGYO010000003">
    <property type="protein sequence ID" value="CAD6218515.1"/>
    <property type="molecule type" value="Genomic_DNA"/>
</dbReference>
<comment type="caution">
    <text evidence="4">The sequence shown here is derived from an EMBL/GenBank/DDBJ whole genome shotgun (WGS) entry which is preliminary data.</text>
</comment>